<reference evidence="3" key="1">
    <citation type="journal article" date="2014" name="Int. J. Syst. Evol. Microbiol.">
        <title>Complete genome sequence of Corynebacterium casei LMG S-19264T (=DSM 44701T), isolated from a smear-ripened cheese.</title>
        <authorList>
            <consortium name="US DOE Joint Genome Institute (JGI-PGF)"/>
            <person name="Walter F."/>
            <person name="Albersmeier A."/>
            <person name="Kalinowski J."/>
            <person name="Ruckert C."/>
        </authorList>
    </citation>
    <scope>NUCLEOTIDE SEQUENCE</scope>
    <source>
        <strain evidence="3">JCM 4637</strain>
    </source>
</reference>
<feature type="transmembrane region" description="Helical" evidence="2">
    <location>
        <begin position="178"/>
        <end position="198"/>
    </location>
</feature>
<evidence type="ECO:0008006" key="5">
    <source>
        <dbReference type="Google" id="ProtNLM"/>
    </source>
</evidence>
<feature type="transmembrane region" description="Helical" evidence="2">
    <location>
        <begin position="119"/>
        <end position="136"/>
    </location>
</feature>
<feature type="transmembrane region" description="Helical" evidence="2">
    <location>
        <begin position="50"/>
        <end position="75"/>
    </location>
</feature>
<dbReference type="AlphaFoldDB" id="A0A919CAC8"/>
<proteinExistence type="predicted"/>
<evidence type="ECO:0000313" key="3">
    <source>
        <dbReference type="EMBL" id="GHC95032.1"/>
    </source>
</evidence>
<feature type="compositionally biased region" description="Low complexity" evidence="1">
    <location>
        <begin position="11"/>
        <end position="25"/>
    </location>
</feature>
<feature type="region of interest" description="Disordered" evidence="1">
    <location>
        <begin position="1"/>
        <end position="29"/>
    </location>
</feature>
<feature type="transmembrane region" description="Helical" evidence="2">
    <location>
        <begin position="204"/>
        <end position="228"/>
    </location>
</feature>
<evidence type="ECO:0000313" key="4">
    <source>
        <dbReference type="Proteomes" id="UP000638353"/>
    </source>
</evidence>
<name>A0A919CAC8_9ACTN</name>
<organism evidence="3 4">
    <name type="scientific">Streptomyces finlayi</name>
    <dbReference type="NCBI Taxonomy" id="67296"/>
    <lineage>
        <taxon>Bacteria</taxon>
        <taxon>Bacillati</taxon>
        <taxon>Actinomycetota</taxon>
        <taxon>Actinomycetes</taxon>
        <taxon>Kitasatosporales</taxon>
        <taxon>Streptomycetaceae</taxon>
        <taxon>Streptomyces</taxon>
    </lineage>
</organism>
<dbReference type="EMBL" id="BMVC01000006">
    <property type="protein sequence ID" value="GHC95032.1"/>
    <property type="molecule type" value="Genomic_DNA"/>
</dbReference>
<feature type="transmembrane region" description="Helical" evidence="2">
    <location>
        <begin position="87"/>
        <end position="107"/>
    </location>
</feature>
<keyword evidence="2" id="KW-0812">Transmembrane</keyword>
<comment type="caution">
    <text evidence="3">The sequence shown here is derived from an EMBL/GenBank/DDBJ whole genome shotgun (WGS) entry which is preliminary data.</text>
</comment>
<keyword evidence="2" id="KW-0472">Membrane</keyword>
<protein>
    <recommendedName>
        <fullName evidence="5">DUF3159 domain-containing protein</fullName>
    </recommendedName>
</protein>
<accession>A0A919CAC8</accession>
<dbReference type="Proteomes" id="UP000638353">
    <property type="component" value="Unassembled WGS sequence"/>
</dbReference>
<dbReference type="RefSeq" id="WP_189824136.1">
    <property type="nucleotide sequence ID" value="NZ_BMVC01000006.1"/>
</dbReference>
<feature type="compositionally biased region" description="Polar residues" evidence="1">
    <location>
        <begin position="1"/>
        <end position="10"/>
    </location>
</feature>
<evidence type="ECO:0000256" key="2">
    <source>
        <dbReference type="SAM" id="Phobius"/>
    </source>
</evidence>
<dbReference type="NCBIfam" id="NF041646">
    <property type="entry name" value="VC0807_fam"/>
    <property type="match status" value="1"/>
</dbReference>
<reference evidence="3" key="2">
    <citation type="submission" date="2020-09" db="EMBL/GenBank/DDBJ databases">
        <authorList>
            <person name="Sun Q."/>
            <person name="Ohkuma M."/>
        </authorList>
    </citation>
    <scope>NUCLEOTIDE SEQUENCE</scope>
    <source>
        <strain evidence="3">JCM 4637</strain>
    </source>
</reference>
<keyword evidence="2" id="KW-1133">Transmembrane helix</keyword>
<gene>
    <name evidence="3" type="ORF">GCM10010334_33780</name>
</gene>
<sequence>MSVATITETSTTVAPEVRPAVAPEARPTRAPHPMLQSLAPLLLDAGVPMAAYYALKAAGTGTVAALAISSAIPAVRVVWGIVKNRRLNGFAALILCVNVVSIALSTVTGDPRLMLAKDSAVSSVVGFGILFSAFAGRPVMRTALKPAVVKASAARAAAWDRLLETSARFRRFERNFSLVWGTALVAECAVRIVGAYTVPVDTMVALGGGIMIATIVLAIMLSGGLAVVPMQYMVGEEAERV</sequence>
<evidence type="ECO:0000256" key="1">
    <source>
        <dbReference type="SAM" id="MobiDB-lite"/>
    </source>
</evidence>